<protein>
    <submittedName>
        <fullName evidence="2">Uncharacterized protein</fullName>
    </submittedName>
</protein>
<proteinExistence type="predicted"/>
<dbReference type="Proteomes" id="UP001235343">
    <property type="component" value="Unassembled WGS sequence"/>
</dbReference>
<evidence type="ECO:0000313" key="2">
    <source>
        <dbReference type="EMBL" id="MDL4842221.1"/>
    </source>
</evidence>
<evidence type="ECO:0000256" key="1">
    <source>
        <dbReference type="SAM" id="Phobius"/>
    </source>
</evidence>
<keyword evidence="1" id="KW-1133">Transmembrane helix</keyword>
<reference evidence="2 3" key="1">
    <citation type="submission" date="2023-06" db="EMBL/GenBank/DDBJ databases">
        <title>Aquibacillus rhizosphaerae LR5S19.</title>
        <authorList>
            <person name="Sun J.-Q."/>
        </authorList>
    </citation>
    <scope>NUCLEOTIDE SEQUENCE [LARGE SCALE GENOMIC DNA]</scope>
    <source>
        <strain evidence="2 3">LR5S19</strain>
    </source>
</reference>
<dbReference type="EMBL" id="JASTZU010000058">
    <property type="protein sequence ID" value="MDL4842221.1"/>
    <property type="molecule type" value="Genomic_DNA"/>
</dbReference>
<feature type="transmembrane region" description="Helical" evidence="1">
    <location>
        <begin position="33"/>
        <end position="52"/>
    </location>
</feature>
<keyword evidence="1" id="KW-0812">Transmembrane</keyword>
<comment type="caution">
    <text evidence="2">The sequence shown here is derived from an EMBL/GenBank/DDBJ whole genome shotgun (WGS) entry which is preliminary data.</text>
</comment>
<gene>
    <name evidence="2" type="ORF">QQS35_17420</name>
</gene>
<accession>A0ABT7L8N9</accession>
<sequence length="86" mass="9655">MDEFIFVILPWILLFFSVFSATYSFIRKLSYEWGFLLCAIGISVYLAGLQVIGGFEGMGVSLLGALPFTIGLFILFISWIGKKMKT</sequence>
<feature type="transmembrane region" description="Helical" evidence="1">
    <location>
        <begin position="6"/>
        <end position="26"/>
    </location>
</feature>
<keyword evidence="3" id="KW-1185">Reference proteome</keyword>
<dbReference type="RefSeq" id="WP_285933506.1">
    <property type="nucleotide sequence ID" value="NZ_JASTZU010000058.1"/>
</dbReference>
<evidence type="ECO:0000313" key="3">
    <source>
        <dbReference type="Proteomes" id="UP001235343"/>
    </source>
</evidence>
<keyword evidence="1" id="KW-0472">Membrane</keyword>
<name>A0ABT7L8N9_9BACI</name>
<feature type="transmembrane region" description="Helical" evidence="1">
    <location>
        <begin position="58"/>
        <end position="80"/>
    </location>
</feature>
<organism evidence="2 3">
    <name type="scientific">Aquibacillus rhizosphaerae</name>
    <dbReference type="NCBI Taxonomy" id="3051431"/>
    <lineage>
        <taxon>Bacteria</taxon>
        <taxon>Bacillati</taxon>
        <taxon>Bacillota</taxon>
        <taxon>Bacilli</taxon>
        <taxon>Bacillales</taxon>
        <taxon>Bacillaceae</taxon>
        <taxon>Aquibacillus</taxon>
    </lineage>
</organism>